<comment type="caution">
    <text evidence="2">The sequence shown here is derived from an EMBL/GenBank/DDBJ whole genome shotgun (WGS) entry which is preliminary data.</text>
</comment>
<evidence type="ECO:0000256" key="1">
    <source>
        <dbReference type="SAM" id="MobiDB-lite"/>
    </source>
</evidence>
<keyword evidence="3" id="KW-1185">Reference proteome</keyword>
<reference evidence="3" key="1">
    <citation type="submission" date="2013-09" db="EMBL/GenBank/DDBJ databases">
        <title>Corchorus olitorius genome sequencing.</title>
        <authorList>
            <person name="Alam M."/>
            <person name="Haque M.S."/>
            <person name="Islam M.S."/>
            <person name="Emdad E.M."/>
            <person name="Islam M.M."/>
            <person name="Ahmed B."/>
            <person name="Halim A."/>
            <person name="Hossen Q.M.M."/>
            <person name="Hossain M.Z."/>
            <person name="Ahmed R."/>
            <person name="Khan M.M."/>
            <person name="Islam R."/>
            <person name="Rashid M.M."/>
            <person name="Khan S.A."/>
            <person name="Rahman M.S."/>
            <person name="Alam M."/>
            <person name="Yahiya A.S."/>
            <person name="Khan M.S."/>
            <person name="Azam M.S."/>
            <person name="Haque T."/>
            <person name="Lashkar M.Z.H."/>
            <person name="Akhand A.I."/>
            <person name="Morshed G."/>
            <person name="Roy S."/>
            <person name="Uddin K.S."/>
            <person name="Rabeya T."/>
            <person name="Hossain A.S."/>
            <person name="Chowdhury A."/>
            <person name="Snigdha A.R."/>
            <person name="Mortoza M.S."/>
            <person name="Matin S.A."/>
            <person name="Hoque S.M.E."/>
            <person name="Islam M.K."/>
            <person name="Roy D.K."/>
            <person name="Haider R."/>
            <person name="Moosa M.M."/>
            <person name="Elias S.M."/>
            <person name="Hasan A.M."/>
            <person name="Jahan S."/>
            <person name="Shafiuddin M."/>
            <person name="Mahmood N."/>
            <person name="Shommy N.S."/>
        </authorList>
    </citation>
    <scope>NUCLEOTIDE SEQUENCE [LARGE SCALE GENOMIC DNA]</scope>
    <source>
        <strain evidence="3">cv. O-4</strain>
    </source>
</reference>
<name>A0A1R3L1K8_9ROSI</name>
<dbReference type="EMBL" id="AWUE01004853">
    <property type="protein sequence ID" value="OMP13211.1"/>
    <property type="molecule type" value="Genomic_DNA"/>
</dbReference>
<proteinExistence type="predicted"/>
<protein>
    <submittedName>
        <fullName evidence="2">Uncharacterized protein</fullName>
    </submittedName>
</protein>
<dbReference type="AlphaFoldDB" id="A0A1R3L1K8"/>
<gene>
    <name evidence="2" type="ORF">COLO4_02075</name>
</gene>
<accession>A0A1R3L1K8</accession>
<organism evidence="2 3">
    <name type="scientific">Corchorus olitorius</name>
    <dbReference type="NCBI Taxonomy" id="93759"/>
    <lineage>
        <taxon>Eukaryota</taxon>
        <taxon>Viridiplantae</taxon>
        <taxon>Streptophyta</taxon>
        <taxon>Embryophyta</taxon>
        <taxon>Tracheophyta</taxon>
        <taxon>Spermatophyta</taxon>
        <taxon>Magnoliopsida</taxon>
        <taxon>eudicotyledons</taxon>
        <taxon>Gunneridae</taxon>
        <taxon>Pentapetalae</taxon>
        <taxon>rosids</taxon>
        <taxon>malvids</taxon>
        <taxon>Malvales</taxon>
        <taxon>Malvaceae</taxon>
        <taxon>Grewioideae</taxon>
        <taxon>Apeibeae</taxon>
        <taxon>Corchorus</taxon>
    </lineage>
</organism>
<feature type="region of interest" description="Disordered" evidence="1">
    <location>
        <begin position="47"/>
        <end position="66"/>
    </location>
</feature>
<evidence type="ECO:0000313" key="3">
    <source>
        <dbReference type="Proteomes" id="UP000187203"/>
    </source>
</evidence>
<dbReference type="Proteomes" id="UP000187203">
    <property type="component" value="Unassembled WGS sequence"/>
</dbReference>
<sequence length="267" mass="29126">MRRDDEHRAQRCMRDEEVAGCVHRHAVGAAGAVELREAADLARAAVGEQRQTPDGVVTRHGHEQRGFVGRQHQTVGARAIGEQTVEPAIRAQAIHAAGRVMQASLALVGEIHIAVAGDDQIVWALEAFAVASRKKRRDCARRGVEQQQTILVVRNQQRAVVALRQAIRFAVVFRHHIPIAPRRDTQDAAMRNVDQPEIAVRVPARAFQEAIDRRAAFVGAGPFGRHRATQGARHLRKNGGFDDGPAEIRHGAVAGSACARCRVACPV</sequence>
<evidence type="ECO:0000313" key="2">
    <source>
        <dbReference type="EMBL" id="OMP13211.1"/>
    </source>
</evidence>